<name>A0A6J5YR94_9ZZZZ</name>
<comment type="subcellular location">
    <subcellularLocation>
        <location evidence="1">Membrane</location>
    </subcellularLocation>
</comment>
<proteinExistence type="predicted"/>
<gene>
    <name evidence="10" type="ORF">UFOPK4080_00121</name>
</gene>
<dbReference type="GO" id="GO:0016020">
    <property type="term" value="C:membrane"/>
    <property type="evidence" value="ECO:0007669"/>
    <property type="project" value="UniProtKB-SubCell"/>
</dbReference>
<evidence type="ECO:0000256" key="7">
    <source>
        <dbReference type="ARBA" id="ARBA00023306"/>
    </source>
</evidence>
<keyword evidence="3" id="KW-0132">Cell division</keyword>
<protein>
    <submittedName>
        <fullName evidence="10">Unannotated protein</fullName>
    </submittedName>
</protein>
<dbReference type="GO" id="GO:0051301">
    <property type="term" value="P:cell division"/>
    <property type="evidence" value="ECO:0007669"/>
    <property type="project" value="UniProtKB-KW"/>
</dbReference>
<sequence>MRSSHRLARSVILIGLIFAGLIYLLAWSSVFTVKEIKVSGAPTKVSEELVLKTSEIAVGQKLARIEPRSAEHRVQSLTWIKEISISRNWISGQVDLVVTPRIPKAYFNGKTLDAAGKIFELPGFDGGNLPQVSAATPALGIQAVALFRALPVDFRDQVRSLTAVNEANFSLAVTHQGRNLSVKWGANIENPLKVQVFQELLDRPENKRIKRVDLSAPHAPIVK</sequence>
<dbReference type="AlphaFoldDB" id="A0A6J5YR94"/>
<evidence type="ECO:0000259" key="9">
    <source>
        <dbReference type="PROSITE" id="PS51779"/>
    </source>
</evidence>
<evidence type="ECO:0000256" key="2">
    <source>
        <dbReference type="ARBA" id="ARBA00022475"/>
    </source>
</evidence>
<dbReference type="Pfam" id="PF08478">
    <property type="entry name" value="POTRA_1"/>
    <property type="match status" value="1"/>
</dbReference>
<evidence type="ECO:0000313" key="10">
    <source>
        <dbReference type="EMBL" id="CAB4330449.1"/>
    </source>
</evidence>
<feature type="domain" description="POTRA" evidence="9">
    <location>
        <begin position="31"/>
        <end position="101"/>
    </location>
</feature>
<dbReference type="Gene3D" id="3.10.20.310">
    <property type="entry name" value="membrane protein fhac"/>
    <property type="match status" value="1"/>
</dbReference>
<reference evidence="10" key="1">
    <citation type="submission" date="2020-05" db="EMBL/GenBank/DDBJ databases">
        <authorList>
            <person name="Chiriac C."/>
            <person name="Salcher M."/>
            <person name="Ghai R."/>
            <person name="Kavagutti S V."/>
        </authorList>
    </citation>
    <scope>NUCLEOTIDE SEQUENCE</scope>
</reference>
<dbReference type="InterPro" id="IPR013685">
    <property type="entry name" value="POTRA_FtsQ_type"/>
</dbReference>
<dbReference type="InterPro" id="IPR005548">
    <property type="entry name" value="Cell_div_FtsQ/DivIB_C"/>
</dbReference>
<evidence type="ECO:0000256" key="6">
    <source>
        <dbReference type="ARBA" id="ARBA00023136"/>
    </source>
</evidence>
<evidence type="ECO:0000256" key="5">
    <source>
        <dbReference type="ARBA" id="ARBA00022989"/>
    </source>
</evidence>
<keyword evidence="6 8" id="KW-0472">Membrane</keyword>
<keyword evidence="7" id="KW-0131">Cell cycle</keyword>
<evidence type="ECO:0000256" key="3">
    <source>
        <dbReference type="ARBA" id="ARBA00022618"/>
    </source>
</evidence>
<keyword evidence="4 8" id="KW-0812">Transmembrane</keyword>
<dbReference type="EMBL" id="CAESAG010000007">
    <property type="protein sequence ID" value="CAB4330449.1"/>
    <property type="molecule type" value="Genomic_DNA"/>
</dbReference>
<feature type="transmembrane region" description="Helical" evidence="8">
    <location>
        <begin position="7"/>
        <end position="27"/>
    </location>
</feature>
<keyword evidence="5 8" id="KW-1133">Transmembrane helix</keyword>
<evidence type="ECO:0000256" key="4">
    <source>
        <dbReference type="ARBA" id="ARBA00022692"/>
    </source>
</evidence>
<organism evidence="10">
    <name type="scientific">freshwater metagenome</name>
    <dbReference type="NCBI Taxonomy" id="449393"/>
    <lineage>
        <taxon>unclassified sequences</taxon>
        <taxon>metagenomes</taxon>
        <taxon>ecological metagenomes</taxon>
    </lineage>
</organism>
<evidence type="ECO:0000256" key="1">
    <source>
        <dbReference type="ARBA" id="ARBA00004370"/>
    </source>
</evidence>
<keyword evidence="2" id="KW-1003">Cell membrane</keyword>
<accession>A0A6J5YR94</accession>
<evidence type="ECO:0000256" key="8">
    <source>
        <dbReference type="SAM" id="Phobius"/>
    </source>
</evidence>
<dbReference type="InterPro" id="IPR034746">
    <property type="entry name" value="POTRA"/>
</dbReference>
<dbReference type="PROSITE" id="PS51779">
    <property type="entry name" value="POTRA"/>
    <property type="match status" value="1"/>
</dbReference>
<dbReference type="Pfam" id="PF03799">
    <property type="entry name" value="FtsQ_DivIB_C"/>
    <property type="match status" value="1"/>
</dbReference>